<evidence type="ECO:0000313" key="1">
    <source>
        <dbReference type="EMBL" id="PVX85025.1"/>
    </source>
</evidence>
<name>A0ABX5KQT1_9BURK</name>
<organism evidence="1 2">
    <name type="scientific">Paraburkholderia unamae</name>
    <dbReference type="NCBI Taxonomy" id="219649"/>
    <lineage>
        <taxon>Bacteria</taxon>
        <taxon>Pseudomonadati</taxon>
        <taxon>Pseudomonadota</taxon>
        <taxon>Betaproteobacteria</taxon>
        <taxon>Burkholderiales</taxon>
        <taxon>Burkholderiaceae</taxon>
        <taxon>Paraburkholderia</taxon>
    </lineage>
</organism>
<evidence type="ECO:0000313" key="2">
    <source>
        <dbReference type="Proteomes" id="UP000245712"/>
    </source>
</evidence>
<keyword evidence="2" id="KW-1185">Reference proteome</keyword>
<gene>
    <name evidence="1" type="ORF">C7402_104268</name>
</gene>
<dbReference type="EMBL" id="QEOB01000004">
    <property type="protein sequence ID" value="PVX85025.1"/>
    <property type="molecule type" value="Genomic_DNA"/>
</dbReference>
<accession>A0ABX5KQT1</accession>
<protein>
    <submittedName>
        <fullName evidence="1">Uncharacterized protein</fullName>
    </submittedName>
</protein>
<proteinExistence type="predicted"/>
<dbReference type="Proteomes" id="UP000245712">
    <property type="component" value="Unassembled WGS sequence"/>
</dbReference>
<sequence length="270" mass="30343">MLPYRPHFLRNREHEWLTHHFWRSLNQSIGLSLTSPGMFWPDSYYTFGTNRHHTVMPRDEAEDVREALEVARVAFLQSGLMPAMRSPSESELRSVLGRIGGFHGERLYGIPDLCSAVREAVKRGALVFVPSREDLRACVKAIQEVKQRHAAAAPAPQGDRLNPRAEAARMMGKTPRMPQNPVRPSWMTEPTPLSDAQSFAYMPDSIAGDLEQDAGVFLTPAEEADCEAGLHADLAECSAYAAMDKSYWWACHARSMQRYSNCLRGQGTLR</sequence>
<reference evidence="1 2" key="1">
    <citation type="submission" date="2018-05" db="EMBL/GenBank/DDBJ databases">
        <title>Genomic Encyclopedia of Type Strains, Phase IV (KMG-V): Genome sequencing to study the core and pangenomes of soil and plant-associated prokaryotes.</title>
        <authorList>
            <person name="Whitman W."/>
        </authorList>
    </citation>
    <scope>NUCLEOTIDE SEQUENCE [LARGE SCALE GENOMIC DNA]</scope>
    <source>
        <strain evidence="1 2">SCZa-39</strain>
    </source>
</reference>
<comment type="caution">
    <text evidence="1">The sequence shown here is derived from an EMBL/GenBank/DDBJ whole genome shotgun (WGS) entry which is preliminary data.</text>
</comment>